<gene>
    <name evidence="1" type="ORF">L21SP4_02082</name>
</gene>
<proteinExistence type="predicted"/>
<accession>A0A0G3EKN2</accession>
<sequence length="29" mass="3597">MDWFSLYVANEARKTRRDQRRIAKQNKKS</sequence>
<dbReference type="STRING" id="1307763.L21SP4_02082"/>
<reference evidence="2" key="1">
    <citation type="submission" date="2015-02" db="EMBL/GenBank/DDBJ databases">
        <title>Description and complete genome sequence of the first cultured representative of the subdivision 5 of the Verrucomicrobia phylum.</title>
        <authorList>
            <person name="Spring S."/>
            <person name="Bunk B."/>
            <person name="Sproer C."/>
            <person name="Klenk H.-P."/>
        </authorList>
    </citation>
    <scope>NUCLEOTIDE SEQUENCE [LARGE SCALE GENOMIC DNA]</scope>
    <source>
        <strain evidence="2">L21-Fru-AB</strain>
    </source>
</reference>
<reference evidence="1 2" key="2">
    <citation type="journal article" date="2016" name="ISME J.">
        <title>Characterization of the first cultured representative of Verrucomicrobia subdivision 5 indicates the proposal of a novel phylum.</title>
        <authorList>
            <person name="Spring S."/>
            <person name="Bunk B."/>
            <person name="Sproer C."/>
            <person name="Schumann P."/>
            <person name="Rohde M."/>
            <person name="Tindall B.J."/>
            <person name="Klenk H.P."/>
        </authorList>
    </citation>
    <scope>NUCLEOTIDE SEQUENCE [LARGE SCALE GENOMIC DNA]</scope>
    <source>
        <strain evidence="1 2">L21-Fru-AB</strain>
    </source>
</reference>
<organism evidence="1 2">
    <name type="scientific">Kiritimatiella glycovorans</name>
    <dbReference type="NCBI Taxonomy" id="1307763"/>
    <lineage>
        <taxon>Bacteria</taxon>
        <taxon>Pseudomonadati</taxon>
        <taxon>Kiritimatiellota</taxon>
        <taxon>Kiritimatiellia</taxon>
        <taxon>Kiritimatiellales</taxon>
        <taxon>Kiritimatiellaceae</taxon>
        <taxon>Kiritimatiella</taxon>
    </lineage>
</organism>
<evidence type="ECO:0000313" key="1">
    <source>
        <dbReference type="EMBL" id="AKJ65315.1"/>
    </source>
</evidence>
<protein>
    <submittedName>
        <fullName evidence="1">Uncharacterized protein</fullName>
    </submittedName>
</protein>
<keyword evidence="2" id="KW-1185">Reference proteome</keyword>
<dbReference type="KEGG" id="vbl:L21SP4_02082"/>
<dbReference type="AlphaFoldDB" id="A0A0G3EKN2"/>
<evidence type="ECO:0000313" key="2">
    <source>
        <dbReference type="Proteomes" id="UP000035268"/>
    </source>
</evidence>
<name>A0A0G3EKN2_9BACT</name>
<dbReference type="EMBL" id="CP010904">
    <property type="protein sequence ID" value="AKJ65315.1"/>
    <property type="molecule type" value="Genomic_DNA"/>
</dbReference>
<dbReference type="Proteomes" id="UP000035268">
    <property type="component" value="Chromosome"/>
</dbReference>